<feature type="compositionally biased region" description="Low complexity" evidence="1">
    <location>
        <begin position="133"/>
        <end position="149"/>
    </location>
</feature>
<evidence type="ECO:0000256" key="1">
    <source>
        <dbReference type="SAM" id="MobiDB-lite"/>
    </source>
</evidence>
<proteinExistence type="predicted"/>
<organism evidence="2 3">
    <name type="scientific">Ascobolus immersus RN42</name>
    <dbReference type="NCBI Taxonomy" id="1160509"/>
    <lineage>
        <taxon>Eukaryota</taxon>
        <taxon>Fungi</taxon>
        <taxon>Dikarya</taxon>
        <taxon>Ascomycota</taxon>
        <taxon>Pezizomycotina</taxon>
        <taxon>Pezizomycetes</taxon>
        <taxon>Pezizales</taxon>
        <taxon>Ascobolaceae</taxon>
        <taxon>Ascobolus</taxon>
    </lineage>
</organism>
<reference evidence="2 3" key="1">
    <citation type="journal article" date="2018" name="Nat. Ecol. Evol.">
        <title>Pezizomycetes genomes reveal the molecular basis of ectomycorrhizal truffle lifestyle.</title>
        <authorList>
            <person name="Murat C."/>
            <person name="Payen T."/>
            <person name="Noel B."/>
            <person name="Kuo A."/>
            <person name="Morin E."/>
            <person name="Chen J."/>
            <person name="Kohler A."/>
            <person name="Krizsan K."/>
            <person name="Balestrini R."/>
            <person name="Da Silva C."/>
            <person name="Montanini B."/>
            <person name="Hainaut M."/>
            <person name="Levati E."/>
            <person name="Barry K.W."/>
            <person name="Belfiori B."/>
            <person name="Cichocki N."/>
            <person name="Clum A."/>
            <person name="Dockter R.B."/>
            <person name="Fauchery L."/>
            <person name="Guy J."/>
            <person name="Iotti M."/>
            <person name="Le Tacon F."/>
            <person name="Lindquist E.A."/>
            <person name="Lipzen A."/>
            <person name="Malagnac F."/>
            <person name="Mello A."/>
            <person name="Molinier V."/>
            <person name="Miyauchi S."/>
            <person name="Poulain J."/>
            <person name="Riccioni C."/>
            <person name="Rubini A."/>
            <person name="Sitrit Y."/>
            <person name="Splivallo R."/>
            <person name="Traeger S."/>
            <person name="Wang M."/>
            <person name="Zifcakova L."/>
            <person name="Wipf D."/>
            <person name="Zambonelli A."/>
            <person name="Paolocci F."/>
            <person name="Nowrousian M."/>
            <person name="Ottonello S."/>
            <person name="Baldrian P."/>
            <person name="Spatafora J.W."/>
            <person name="Henrissat B."/>
            <person name="Nagy L.G."/>
            <person name="Aury J.M."/>
            <person name="Wincker P."/>
            <person name="Grigoriev I.V."/>
            <person name="Bonfante P."/>
            <person name="Martin F.M."/>
        </authorList>
    </citation>
    <scope>NUCLEOTIDE SEQUENCE [LARGE SCALE GENOMIC DNA]</scope>
    <source>
        <strain evidence="2 3">RN42</strain>
    </source>
</reference>
<dbReference type="EMBL" id="ML119776">
    <property type="protein sequence ID" value="RPA74954.1"/>
    <property type="molecule type" value="Genomic_DNA"/>
</dbReference>
<dbReference type="OrthoDB" id="2688393at2759"/>
<name>A0A3N4HZ53_ASCIM</name>
<evidence type="ECO:0000313" key="3">
    <source>
        <dbReference type="Proteomes" id="UP000275078"/>
    </source>
</evidence>
<dbReference type="Proteomes" id="UP000275078">
    <property type="component" value="Unassembled WGS sequence"/>
</dbReference>
<dbReference type="InterPro" id="IPR041078">
    <property type="entry name" value="Plavaka"/>
</dbReference>
<sequence>MFSQAMLRCRFCRGNHVFQREGSLLKHMQNYHNRRLQNAERRAQQAADLTRQDDGRFQALLDAHRANGHAGNNGIPSTTESSALGALVSRTAPPRLALPPSNPLQSSRREEVIPPEPPQQGPLETPKDLSDDPSGSSTTSPSSTPTVTPTGYLGPDLVCVVVNPRFRPIQIKSVVKELYRHECKILDVDDASRIPLEEIDPTVQNIWHPFSTGHEFKLATFFHTDGTSKRMVDWFFQQGVLTAPKVGASTCASVRREGFNYFTCFQTLLKKLDNLEPELPASLWTPKFFKAGRFPGFPRVDYQVRDFETVLRHLLSQTYLAPHFHYMPERWYKAEDPKIRVIGPPWTGDMWFEEQMHVDTIAGEPGHFVIGIILAIQVLWRC</sequence>
<dbReference type="AlphaFoldDB" id="A0A3N4HZ53"/>
<keyword evidence="3" id="KW-1185">Reference proteome</keyword>
<accession>A0A3N4HZ53</accession>
<evidence type="ECO:0000313" key="2">
    <source>
        <dbReference type="EMBL" id="RPA74954.1"/>
    </source>
</evidence>
<feature type="region of interest" description="Disordered" evidence="1">
    <location>
        <begin position="91"/>
        <end position="149"/>
    </location>
</feature>
<gene>
    <name evidence="2" type="ORF">BJ508DRAFT_312449</name>
</gene>
<protein>
    <submittedName>
        <fullName evidence="2">Uncharacterized protein</fullName>
    </submittedName>
</protein>
<dbReference type="Pfam" id="PF18759">
    <property type="entry name" value="Plavaka"/>
    <property type="match status" value="1"/>
</dbReference>